<organism evidence="3 4">
    <name type="scientific">Clytia hemisphaerica</name>
    <dbReference type="NCBI Taxonomy" id="252671"/>
    <lineage>
        <taxon>Eukaryota</taxon>
        <taxon>Metazoa</taxon>
        <taxon>Cnidaria</taxon>
        <taxon>Hydrozoa</taxon>
        <taxon>Hydroidolina</taxon>
        <taxon>Leptothecata</taxon>
        <taxon>Obeliida</taxon>
        <taxon>Clytiidae</taxon>
        <taxon>Clytia</taxon>
    </lineage>
</organism>
<sequence length="106" mass="11995">MKTTIYLAILAFLATVYFTEVSSMSTGGGGMWETKKRSLSAKKDVASLIPDICNICSKAQQMCSQQYKRAASANQKRAAKSHYHNKRTYAKRHFREQHAQEDAEMN</sequence>
<feature type="compositionally biased region" description="Basic and acidic residues" evidence="1">
    <location>
        <begin position="96"/>
        <end position="106"/>
    </location>
</feature>
<evidence type="ECO:0000313" key="4">
    <source>
        <dbReference type="Proteomes" id="UP000594262"/>
    </source>
</evidence>
<feature type="region of interest" description="Disordered" evidence="1">
    <location>
        <begin position="74"/>
        <end position="106"/>
    </location>
</feature>
<protein>
    <recommendedName>
        <fullName evidence="5">Secreted protein</fullName>
    </recommendedName>
</protein>
<keyword evidence="4" id="KW-1185">Reference proteome</keyword>
<evidence type="ECO:0000256" key="2">
    <source>
        <dbReference type="SAM" id="SignalP"/>
    </source>
</evidence>
<feature type="signal peptide" evidence="2">
    <location>
        <begin position="1"/>
        <end position="23"/>
    </location>
</feature>
<dbReference type="EnsemblMetazoa" id="CLYHEMT007092.1">
    <property type="protein sequence ID" value="CLYHEMP007092.1"/>
    <property type="gene ID" value="CLYHEMG007092"/>
</dbReference>
<feature type="compositionally biased region" description="Basic residues" evidence="1">
    <location>
        <begin position="77"/>
        <end position="95"/>
    </location>
</feature>
<evidence type="ECO:0000256" key="1">
    <source>
        <dbReference type="SAM" id="MobiDB-lite"/>
    </source>
</evidence>
<name>A0A7M5WRR3_9CNID</name>
<dbReference type="AlphaFoldDB" id="A0A7M5WRR3"/>
<evidence type="ECO:0000313" key="3">
    <source>
        <dbReference type="EnsemblMetazoa" id="CLYHEMP007092.1"/>
    </source>
</evidence>
<keyword evidence="2" id="KW-0732">Signal</keyword>
<evidence type="ECO:0008006" key="5">
    <source>
        <dbReference type="Google" id="ProtNLM"/>
    </source>
</evidence>
<reference evidence="3" key="1">
    <citation type="submission" date="2021-01" db="UniProtKB">
        <authorList>
            <consortium name="EnsemblMetazoa"/>
        </authorList>
    </citation>
    <scope>IDENTIFICATION</scope>
</reference>
<accession>A0A7M5WRR3</accession>
<feature type="chain" id="PRO_5029910411" description="Secreted protein" evidence="2">
    <location>
        <begin position="24"/>
        <end position="106"/>
    </location>
</feature>
<proteinExistence type="predicted"/>
<dbReference type="Proteomes" id="UP000594262">
    <property type="component" value="Unplaced"/>
</dbReference>